<feature type="compositionally biased region" description="Low complexity" evidence="2">
    <location>
        <begin position="116"/>
        <end position="128"/>
    </location>
</feature>
<evidence type="ECO:0000256" key="1">
    <source>
        <dbReference type="ARBA" id="ARBA00022737"/>
    </source>
</evidence>
<proteinExistence type="predicted"/>
<keyword evidence="1" id="KW-0677">Repeat</keyword>
<dbReference type="Gene3D" id="1.25.40.10">
    <property type="entry name" value="Tetratricopeptide repeat domain"/>
    <property type="match status" value="1"/>
</dbReference>
<organism evidence="3 4">
    <name type="scientific">Stylosanthes scabra</name>
    <dbReference type="NCBI Taxonomy" id="79078"/>
    <lineage>
        <taxon>Eukaryota</taxon>
        <taxon>Viridiplantae</taxon>
        <taxon>Streptophyta</taxon>
        <taxon>Embryophyta</taxon>
        <taxon>Tracheophyta</taxon>
        <taxon>Spermatophyta</taxon>
        <taxon>Magnoliopsida</taxon>
        <taxon>eudicotyledons</taxon>
        <taxon>Gunneridae</taxon>
        <taxon>Pentapetalae</taxon>
        <taxon>rosids</taxon>
        <taxon>fabids</taxon>
        <taxon>Fabales</taxon>
        <taxon>Fabaceae</taxon>
        <taxon>Papilionoideae</taxon>
        <taxon>50 kb inversion clade</taxon>
        <taxon>dalbergioids sensu lato</taxon>
        <taxon>Dalbergieae</taxon>
        <taxon>Pterocarpus clade</taxon>
        <taxon>Stylosanthes</taxon>
    </lineage>
</organism>
<keyword evidence="4" id="KW-1185">Reference proteome</keyword>
<evidence type="ECO:0000313" key="4">
    <source>
        <dbReference type="Proteomes" id="UP001341840"/>
    </source>
</evidence>
<dbReference type="InterPro" id="IPR002885">
    <property type="entry name" value="PPR_rpt"/>
</dbReference>
<dbReference type="InterPro" id="IPR011990">
    <property type="entry name" value="TPR-like_helical_dom_sf"/>
</dbReference>
<reference evidence="3 4" key="1">
    <citation type="journal article" date="2023" name="Plants (Basel)">
        <title>Bridging the Gap: Combining Genomics and Transcriptomics Approaches to Understand Stylosanthes scabra, an Orphan Legume from the Brazilian Caatinga.</title>
        <authorList>
            <person name="Ferreira-Neto J.R.C."/>
            <person name="da Silva M.D."/>
            <person name="Binneck E."/>
            <person name="de Melo N.F."/>
            <person name="da Silva R.H."/>
            <person name="de Melo A.L.T.M."/>
            <person name="Pandolfi V."/>
            <person name="Bustamante F.O."/>
            <person name="Brasileiro-Vidal A.C."/>
            <person name="Benko-Iseppon A.M."/>
        </authorList>
    </citation>
    <scope>NUCLEOTIDE SEQUENCE [LARGE SCALE GENOMIC DNA]</scope>
    <source>
        <tissue evidence="3">Leaves</tissue>
    </source>
</reference>
<gene>
    <name evidence="3" type="ORF">PIB30_084203</name>
</gene>
<name>A0ABU6VS69_9FABA</name>
<protein>
    <recommendedName>
        <fullName evidence="5">Pentatricopeptide repeat-containing protein</fullName>
    </recommendedName>
</protein>
<evidence type="ECO:0000313" key="3">
    <source>
        <dbReference type="EMBL" id="MED6176046.1"/>
    </source>
</evidence>
<sequence length="286" mass="31291">MTKTEEACGVVGVVKEERGGGRVSIDGGINYQGLDKPPPTLHHRCRHYYNHNLKSKIPTPKRVRPGQGPVTSRYAQDFTIRRLAKCHRHSKIVNLIESQKTDPKVASEPSSPPSSAPTVSPACSTAPSKPTTKWTPLAPLEPPSPSTPSSPPASTPHSSTSSPNYKVSYGILAKSFCRMGDSVKALQVLNDARGNGVQITVFTYTTILDAQFRKGKTMRPRCCGSRWWRKGEANFVQTPHTAMSYGELHPLTRPINTTLQPASNAHQSSIFPIFLPLTPTLPLPFF</sequence>
<accession>A0ABU6VS69</accession>
<evidence type="ECO:0008006" key="5">
    <source>
        <dbReference type="Google" id="ProtNLM"/>
    </source>
</evidence>
<feature type="compositionally biased region" description="Pro residues" evidence="2">
    <location>
        <begin position="139"/>
        <end position="154"/>
    </location>
</feature>
<feature type="region of interest" description="Disordered" evidence="2">
    <location>
        <begin position="94"/>
        <end position="164"/>
    </location>
</feature>
<dbReference type="NCBIfam" id="TIGR00756">
    <property type="entry name" value="PPR"/>
    <property type="match status" value="1"/>
</dbReference>
<evidence type="ECO:0000256" key="2">
    <source>
        <dbReference type="SAM" id="MobiDB-lite"/>
    </source>
</evidence>
<comment type="caution">
    <text evidence="3">The sequence shown here is derived from an EMBL/GenBank/DDBJ whole genome shotgun (WGS) entry which is preliminary data.</text>
</comment>
<dbReference type="EMBL" id="JASCZI010152393">
    <property type="protein sequence ID" value="MED6176046.1"/>
    <property type="molecule type" value="Genomic_DNA"/>
</dbReference>
<dbReference type="Proteomes" id="UP001341840">
    <property type="component" value="Unassembled WGS sequence"/>
</dbReference>